<evidence type="ECO:0000256" key="1">
    <source>
        <dbReference type="ARBA" id="ARBA00022741"/>
    </source>
</evidence>
<dbReference type="Pfam" id="PF17863">
    <property type="entry name" value="AAA_lid_2"/>
    <property type="match status" value="1"/>
</dbReference>
<feature type="domain" description="ATPase AAA-3" evidence="4">
    <location>
        <begin position="45"/>
        <end position="175"/>
    </location>
</feature>
<keyword evidence="7" id="KW-1185">Reference proteome</keyword>
<gene>
    <name evidence="6" type="ORF">TM51_08666</name>
</gene>
<dbReference type="GO" id="GO:0016887">
    <property type="term" value="F:ATP hydrolysis activity"/>
    <property type="evidence" value="ECO:0007669"/>
    <property type="project" value="InterPro"/>
</dbReference>
<keyword evidence="2" id="KW-0067">ATP-binding</keyword>
<dbReference type="PANTHER" id="PTHR42759">
    <property type="entry name" value="MOXR FAMILY PROTEIN"/>
    <property type="match status" value="1"/>
</dbReference>
<name>A0A9P2T9N3_THEFU</name>
<dbReference type="Gene3D" id="1.10.8.80">
    <property type="entry name" value="Magnesium chelatase subunit I, C-Terminal domain"/>
    <property type="match status" value="1"/>
</dbReference>
<dbReference type="InterPro" id="IPR050764">
    <property type="entry name" value="CbbQ/NirQ/NorQ/GpvN"/>
</dbReference>
<dbReference type="InterPro" id="IPR011703">
    <property type="entry name" value="ATPase_AAA-3"/>
</dbReference>
<reference evidence="6 7" key="1">
    <citation type="journal article" date="2013" name="Genome Announc.">
        <title>Draft Genome Sequence of the Lignocellulose Decomposer Thermobifida fusca Strain TM51.</title>
        <authorList>
            <person name="Toth A."/>
            <person name="Barna T."/>
            <person name="Nagy I."/>
            <person name="Horvath B."/>
            <person name="Nagy I."/>
            <person name="Tancsics A."/>
            <person name="Kriszt B."/>
            <person name="Baka E."/>
            <person name="Fekete C."/>
            <person name="Kukolya J."/>
        </authorList>
    </citation>
    <scope>NUCLEOTIDE SEQUENCE [LARGE SCALE GENOMIC DNA]</scope>
    <source>
        <strain evidence="6 7">TM51</strain>
    </source>
</reference>
<sequence>MSSTAEEPTEATTLLRRVLQEVSTVIVGQQAMVERTLISLVAGGHCLLEGVPGVAKTLAVSTLASVVGGTFNRIQFTPDLVPSDIIGTRIYRPSTEAFDVELGPVFANFVLADEINRAPAKVQSALLEVMSEKQVSLAGTTYPVPDPFIVIATQNPIESEGVYPLPEAQRDRFLLRVRVDHPRAHEEFEILRRMSTTPPRPTQVLNLSDLLRLREQAQQVQVDQLVADYVVRLVMATREPAAYGLAPLQHVIEVGASPRATLGLVAASRVLALLRGRAYVLPEDVQALVHDIVDHRLVLTFDALADGVTAASVVDQILAAVPPPRVIWDDVPESAPARP</sequence>
<dbReference type="PIRSF" id="PIRSF002849">
    <property type="entry name" value="AAA_ATPase_chaperone_MoxR_prd"/>
    <property type="match status" value="1"/>
</dbReference>
<proteinExistence type="inferred from homology"/>
<dbReference type="PANTHER" id="PTHR42759:SF1">
    <property type="entry name" value="MAGNESIUM-CHELATASE SUBUNIT CHLD"/>
    <property type="match status" value="1"/>
</dbReference>
<dbReference type="Proteomes" id="UP000014184">
    <property type="component" value="Unassembled WGS sequence"/>
</dbReference>
<evidence type="ECO:0000259" key="5">
    <source>
        <dbReference type="Pfam" id="PF17863"/>
    </source>
</evidence>
<dbReference type="FunFam" id="3.40.50.300:FF:000640">
    <property type="entry name" value="MoxR family ATPase"/>
    <property type="match status" value="1"/>
</dbReference>
<dbReference type="AlphaFoldDB" id="A0A9P2T9N3"/>
<keyword evidence="1" id="KW-0547">Nucleotide-binding</keyword>
<dbReference type="InterPro" id="IPR027417">
    <property type="entry name" value="P-loop_NTPase"/>
</dbReference>
<dbReference type="SUPFAM" id="SSF52540">
    <property type="entry name" value="P-loop containing nucleoside triphosphate hydrolases"/>
    <property type="match status" value="1"/>
</dbReference>
<dbReference type="EMBL" id="AOSG01000046">
    <property type="protein sequence ID" value="EOR71214.1"/>
    <property type="molecule type" value="Genomic_DNA"/>
</dbReference>
<comment type="caution">
    <text evidence="6">The sequence shown here is derived from an EMBL/GenBank/DDBJ whole genome shotgun (WGS) entry which is preliminary data.</text>
</comment>
<dbReference type="InterPro" id="IPR041628">
    <property type="entry name" value="ChlI/MoxR_AAA_lid"/>
</dbReference>
<feature type="domain" description="ChlI/MoxR AAA lid" evidence="5">
    <location>
        <begin position="252"/>
        <end position="317"/>
    </location>
</feature>
<comment type="similarity">
    <text evidence="3">Belongs to the MoxR family.</text>
</comment>
<evidence type="ECO:0000313" key="7">
    <source>
        <dbReference type="Proteomes" id="UP000014184"/>
    </source>
</evidence>
<evidence type="ECO:0000313" key="6">
    <source>
        <dbReference type="EMBL" id="EOR71214.1"/>
    </source>
</evidence>
<evidence type="ECO:0000259" key="4">
    <source>
        <dbReference type="Pfam" id="PF07726"/>
    </source>
</evidence>
<protein>
    <submittedName>
        <fullName evidence="6">MoxR-like ATPase</fullName>
    </submittedName>
</protein>
<dbReference type="Pfam" id="PF07726">
    <property type="entry name" value="AAA_3"/>
    <property type="match status" value="1"/>
</dbReference>
<dbReference type="RefSeq" id="WP_011292102.1">
    <property type="nucleotide sequence ID" value="NZ_AOSG01000046.1"/>
</dbReference>
<dbReference type="Gene3D" id="3.40.50.300">
    <property type="entry name" value="P-loop containing nucleotide triphosphate hydrolases"/>
    <property type="match status" value="1"/>
</dbReference>
<evidence type="ECO:0000256" key="2">
    <source>
        <dbReference type="ARBA" id="ARBA00022840"/>
    </source>
</evidence>
<dbReference type="CDD" id="cd00009">
    <property type="entry name" value="AAA"/>
    <property type="match status" value="1"/>
</dbReference>
<organism evidence="6 7">
    <name type="scientific">Thermobifida fusca TM51</name>
    <dbReference type="NCBI Taxonomy" id="1169414"/>
    <lineage>
        <taxon>Bacteria</taxon>
        <taxon>Bacillati</taxon>
        <taxon>Actinomycetota</taxon>
        <taxon>Actinomycetes</taxon>
        <taxon>Streptosporangiales</taxon>
        <taxon>Nocardiopsidaceae</taxon>
        <taxon>Thermobifida</taxon>
    </lineage>
</organism>
<accession>A0A9P2T9N3</accession>
<evidence type="ECO:0000256" key="3">
    <source>
        <dbReference type="ARBA" id="ARBA00061607"/>
    </source>
</evidence>
<dbReference type="GO" id="GO:0005524">
    <property type="term" value="F:ATP binding"/>
    <property type="evidence" value="ECO:0007669"/>
    <property type="project" value="UniProtKB-KW"/>
</dbReference>